<reference evidence="3 4" key="1">
    <citation type="submission" date="2017-10" db="EMBL/GenBank/DDBJ databases">
        <title>Frigbacter circumglobatus gen. nov. sp. nov., isolated from sediment cultured in situ.</title>
        <authorList>
            <person name="Zhao Z."/>
        </authorList>
    </citation>
    <scope>NUCLEOTIDE SEQUENCE [LARGE SCALE GENOMIC DNA]</scope>
    <source>
        <strain evidence="3 4">ZYL</strain>
    </source>
</reference>
<name>A0A2G4YNS8_9PROT</name>
<accession>A0A2G4YNS8</accession>
<dbReference type="PANTHER" id="PTHR43586">
    <property type="entry name" value="CYSTEINE DESULFURASE"/>
    <property type="match status" value="1"/>
</dbReference>
<dbReference type="InParanoid" id="A0A2G4YNS8"/>
<gene>
    <name evidence="3" type="ORF">CRD36_14255</name>
</gene>
<evidence type="ECO:0000259" key="2">
    <source>
        <dbReference type="Pfam" id="PF00266"/>
    </source>
</evidence>
<dbReference type="InterPro" id="IPR000192">
    <property type="entry name" value="Aminotrans_V_dom"/>
</dbReference>
<dbReference type="Proteomes" id="UP000229730">
    <property type="component" value="Unassembled WGS sequence"/>
</dbReference>
<dbReference type="SUPFAM" id="SSF53383">
    <property type="entry name" value="PLP-dependent transferases"/>
    <property type="match status" value="1"/>
</dbReference>
<feature type="domain" description="Aminotransferase class V" evidence="2">
    <location>
        <begin position="63"/>
        <end position="352"/>
    </location>
</feature>
<protein>
    <submittedName>
        <fullName evidence="3">Aminotransferase</fullName>
    </submittedName>
</protein>
<proteinExistence type="predicted"/>
<dbReference type="RefSeq" id="WP_099474423.1">
    <property type="nucleotide sequence ID" value="NZ_CP041025.1"/>
</dbReference>
<keyword evidence="1" id="KW-0663">Pyridoxal phosphate</keyword>
<dbReference type="GO" id="GO:0008483">
    <property type="term" value="F:transaminase activity"/>
    <property type="evidence" value="ECO:0007669"/>
    <property type="project" value="UniProtKB-KW"/>
</dbReference>
<dbReference type="Gene3D" id="3.40.640.10">
    <property type="entry name" value="Type I PLP-dependent aspartate aminotransferase-like (Major domain)"/>
    <property type="match status" value="1"/>
</dbReference>
<keyword evidence="4" id="KW-1185">Reference proteome</keyword>
<dbReference type="AlphaFoldDB" id="A0A2G4YNS8"/>
<keyword evidence="3" id="KW-0808">Transferase</keyword>
<comment type="caution">
    <text evidence="3">The sequence shown here is derived from an EMBL/GenBank/DDBJ whole genome shotgun (WGS) entry which is preliminary data.</text>
</comment>
<dbReference type="Gene3D" id="3.90.1150.10">
    <property type="entry name" value="Aspartate Aminotransferase, domain 1"/>
    <property type="match status" value="1"/>
</dbReference>
<dbReference type="InterPro" id="IPR015421">
    <property type="entry name" value="PyrdxlP-dep_Trfase_major"/>
</dbReference>
<dbReference type="EMBL" id="PDEM01000029">
    <property type="protein sequence ID" value="PHZ83970.1"/>
    <property type="molecule type" value="Genomic_DNA"/>
</dbReference>
<keyword evidence="3" id="KW-0032">Aminotransferase</keyword>
<dbReference type="PANTHER" id="PTHR43586:SF15">
    <property type="entry name" value="BLR3095 PROTEIN"/>
    <property type="match status" value="1"/>
</dbReference>
<dbReference type="InterPro" id="IPR015422">
    <property type="entry name" value="PyrdxlP-dep_Trfase_small"/>
</dbReference>
<dbReference type="OrthoDB" id="9804366at2"/>
<evidence type="ECO:0000313" key="4">
    <source>
        <dbReference type="Proteomes" id="UP000229730"/>
    </source>
</evidence>
<dbReference type="Pfam" id="PF00266">
    <property type="entry name" value="Aminotran_5"/>
    <property type="match status" value="1"/>
</dbReference>
<organism evidence="3 4">
    <name type="scientific">Paremcibacter congregatus</name>
    <dbReference type="NCBI Taxonomy" id="2043170"/>
    <lineage>
        <taxon>Bacteria</taxon>
        <taxon>Pseudomonadati</taxon>
        <taxon>Pseudomonadota</taxon>
        <taxon>Alphaproteobacteria</taxon>
        <taxon>Emcibacterales</taxon>
        <taxon>Emcibacteraceae</taxon>
        <taxon>Paremcibacter</taxon>
    </lineage>
</organism>
<evidence type="ECO:0000256" key="1">
    <source>
        <dbReference type="ARBA" id="ARBA00022898"/>
    </source>
</evidence>
<dbReference type="InterPro" id="IPR015424">
    <property type="entry name" value="PyrdxlP-dep_Trfase"/>
</dbReference>
<sequence>MTTFTCQKHLFDIPVDVTYLNAAYMGPIMTEAAEAGQAAVAVKRRPWVMGVDDFFDPHDRACSLMADMIGAARSDMAVVPAVSYGIALAAKNLPVAAGQKILVLAEQFPANVYAWQDVARKAQAELVTISRPADGDWTGALCDALDEKVAIVACAAAHWTDGGRVDLVRVGAACRAQGAALVLDLTQSLGVVPFSVQEVDPDFMVAAAYKWLLGPYSYGFVYVAPRHHGGVPLEEAWISRKGSRNFARLVDYQPAYEPGAGRFNVGERSNFMLTPIVISALERLNGWGAAAIATYLEGLTDDIAVGAQALGLGVADKAQRSPHLIGLNFKGGVPAGLAEHLTAQKIYVSFRGDSMRVSPHIYNDASDGVRLLEALGEFL</sequence>
<evidence type="ECO:0000313" key="3">
    <source>
        <dbReference type="EMBL" id="PHZ83970.1"/>
    </source>
</evidence>